<name>E4KQ43_9LACT</name>
<evidence type="ECO:0000313" key="2">
    <source>
        <dbReference type="EMBL" id="EFR31325.1"/>
    </source>
</evidence>
<dbReference type="Gene3D" id="1.10.1760.20">
    <property type="match status" value="1"/>
</dbReference>
<feature type="transmembrane region" description="Helical" evidence="1">
    <location>
        <begin position="149"/>
        <end position="170"/>
    </location>
</feature>
<dbReference type="GO" id="GO:0022857">
    <property type="term" value="F:transmembrane transporter activity"/>
    <property type="evidence" value="ECO:0007669"/>
    <property type="project" value="InterPro"/>
</dbReference>
<feature type="transmembrane region" description="Helical" evidence="1">
    <location>
        <begin position="15"/>
        <end position="36"/>
    </location>
</feature>
<accession>E4KQ43</accession>
<keyword evidence="1" id="KW-0812">Transmembrane</keyword>
<comment type="caution">
    <text evidence="2">The sequence shown here is derived from an EMBL/GenBank/DDBJ whole genome shotgun (WGS) entry which is preliminary data.</text>
</comment>
<sequence>MNNKVLMRRFDAHKIAIVGIMGALTIVLGSTPLGFIPIGVTGATTMHIPVITSSILFGPAVGSLVGLIFGVFSMMKGILNPTPFSFVVLNPLVSVLPRILIGIFPYYIYSYLNHVGLKKAKIALSIFWLAILGYLGHGIFAAIQAGNTMSIWVNSGLFILVAAMALLEFSKLADSYQASLDKVIAAIVGTLTNTVGFLGGVYLFYGERYVSLMGVDPANAGKTILGIGIVNGIPECIIAIILVMAITKALGRK</sequence>
<feature type="transmembrane region" description="Helical" evidence="1">
    <location>
        <begin position="182"/>
        <end position="204"/>
    </location>
</feature>
<keyword evidence="3" id="KW-1185">Reference proteome</keyword>
<organism evidence="2 3">
    <name type="scientific">Eremococcus coleocola ACS-139-V-Col8</name>
    <dbReference type="NCBI Taxonomy" id="908337"/>
    <lineage>
        <taxon>Bacteria</taxon>
        <taxon>Bacillati</taxon>
        <taxon>Bacillota</taxon>
        <taxon>Bacilli</taxon>
        <taxon>Lactobacillales</taxon>
        <taxon>Aerococcaceae</taxon>
        <taxon>Eremococcus</taxon>
    </lineage>
</organism>
<keyword evidence="1" id="KW-0472">Membrane</keyword>
<dbReference type="Proteomes" id="UP000005990">
    <property type="component" value="Unassembled WGS sequence"/>
</dbReference>
<feature type="transmembrane region" description="Helical" evidence="1">
    <location>
        <begin position="84"/>
        <end position="109"/>
    </location>
</feature>
<feature type="transmembrane region" description="Helical" evidence="1">
    <location>
        <begin position="224"/>
        <end position="246"/>
    </location>
</feature>
<dbReference type="EMBL" id="AENN01000015">
    <property type="protein sequence ID" value="EFR31325.1"/>
    <property type="molecule type" value="Genomic_DNA"/>
</dbReference>
<evidence type="ECO:0008006" key="4">
    <source>
        <dbReference type="Google" id="ProtNLM"/>
    </source>
</evidence>
<evidence type="ECO:0000313" key="3">
    <source>
        <dbReference type="Proteomes" id="UP000005990"/>
    </source>
</evidence>
<reference evidence="2 3" key="1">
    <citation type="submission" date="2010-10" db="EMBL/GenBank/DDBJ databases">
        <authorList>
            <person name="Durkin A.S."/>
            <person name="Madupu R."/>
            <person name="Torralba M."/>
            <person name="Gillis M."/>
            <person name="Methe B."/>
            <person name="Sutton G."/>
            <person name="Nelson K.E."/>
        </authorList>
    </citation>
    <scope>NUCLEOTIDE SEQUENCE [LARGE SCALE GENOMIC DNA]</scope>
    <source>
        <strain evidence="2 3">ACS-139-V-Col8</strain>
    </source>
</reference>
<dbReference type="RefSeq" id="WP_006418528.1">
    <property type="nucleotide sequence ID" value="NZ_AENN01000015.1"/>
</dbReference>
<feature type="transmembrane region" description="Helical" evidence="1">
    <location>
        <begin position="48"/>
        <end position="72"/>
    </location>
</feature>
<feature type="transmembrane region" description="Helical" evidence="1">
    <location>
        <begin position="121"/>
        <end position="143"/>
    </location>
</feature>
<dbReference type="eggNOG" id="COG4684">
    <property type="taxonomic scope" value="Bacteria"/>
</dbReference>
<dbReference type="AlphaFoldDB" id="E4KQ43"/>
<keyword evidence="1" id="KW-1133">Transmembrane helix</keyword>
<evidence type="ECO:0000256" key="1">
    <source>
        <dbReference type="SAM" id="Phobius"/>
    </source>
</evidence>
<dbReference type="Pfam" id="PF12822">
    <property type="entry name" value="ECF_trnsprt"/>
    <property type="match status" value="1"/>
</dbReference>
<dbReference type="InterPro" id="IPR024529">
    <property type="entry name" value="ECF_trnsprt_substrate-spec"/>
</dbReference>
<gene>
    <name evidence="2" type="ORF">HMPREF9257_1196</name>
</gene>
<proteinExistence type="predicted"/>
<protein>
    <recommendedName>
        <fullName evidence="4">ECF transporter S component</fullName>
    </recommendedName>
</protein>
<dbReference type="STRING" id="908337.HMPREF9257_1196"/>